<dbReference type="PANTHER" id="PTHR40758">
    <property type="entry name" value="CONSERVED PROTEIN"/>
    <property type="match status" value="1"/>
</dbReference>
<dbReference type="NCBIfam" id="TIGR03083">
    <property type="entry name" value="maleylpyruvate isomerase family mycothiol-dependent enzyme"/>
    <property type="match status" value="1"/>
</dbReference>
<dbReference type="RefSeq" id="WP_130479237.1">
    <property type="nucleotide sequence ID" value="NZ_SFCC01000020.1"/>
</dbReference>
<dbReference type="Pfam" id="PF11716">
    <property type="entry name" value="MDMPI_N"/>
    <property type="match status" value="1"/>
</dbReference>
<protein>
    <submittedName>
        <fullName evidence="3">Maleylpyruvate isomerase family mycothiol-dependent enzyme</fullName>
    </submittedName>
</protein>
<dbReference type="OrthoDB" id="3671213at2"/>
<dbReference type="Pfam" id="PF07398">
    <property type="entry name" value="MDMPI_C"/>
    <property type="match status" value="1"/>
</dbReference>
<evidence type="ECO:0000313" key="3">
    <source>
        <dbReference type="EMBL" id="RZQ59974.1"/>
    </source>
</evidence>
<keyword evidence="3" id="KW-0413">Isomerase</keyword>
<dbReference type="Proteomes" id="UP000292003">
    <property type="component" value="Unassembled WGS sequence"/>
</dbReference>
<sequence>MWRHDLIDQSRLLESIGIEMELTSEIAHAVPPELPVPTCPGFTVEDLVRHLGSVYRLVRTWLVKGYKPGDWQRDPEEGQDPLAFLRSGAEDLLETLSAHDPGEPVSTWWPEDRTYGFWRRRMAHESTLHRVDLEVAAGNQAGPIGEDLALDGVDEALRLWFGHRLSTLGLSGTMEATVAVRTGDHSWFTRAGPGETFAWRCTEEEADRAQAQVTGPPAQIYLWLWGRVNVNAVDYEGPFDAISQLWALLRLSTR</sequence>
<feature type="domain" description="Mycothiol-dependent maleylpyruvate isomerase metal-binding" evidence="2">
    <location>
        <begin position="33"/>
        <end position="134"/>
    </location>
</feature>
<gene>
    <name evidence="3" type="ORF">EWH70_31590</name>
</gene>
<dbReference type="InterPro" id="IPR024344">
    <property type="entry name" value="MDMPI_metal-binding"/>
</dbReference>
<accession>A0A4Q7J211</accession>
<feature type="domain" description="MDMPI C-terminal" evidence="1">
    <location>
        <begin position="147"/>
        <end position="238"/>
    </location>
</feature>
<dbReference type="InterPro" id="IPR034660">
    <property type="entry name" value="DinB/YfiT-like"/>
</dbReference>
<comment type="caution">
    <text evidence="3">The sequence shown here is derived from an EMBL/GenBank/DDBJ whole genome shotgun (WGS) entry which is preliminary data.</text>
</comment>
<keyword evidence="4" id="KW-1185">Reference proteome</keyword>
<dbReference type="InterPro" id="IPR017517">
    <property type="entry name" value="Maleyloyr_isom"/>
</dbReference>
<evidence type="ECO:0000313" key="4">
    <source>
        <dbReference type="Proteomes" id="UP000292003"/>
    </source>
</evidence>
<organism evidence="3 4">
    <name type="scientific">Amycolatopsis suaedae</name>
    <dbReference type="NCBI Taxonomy" id="2510978"/>
    <lineage>
        <taxon>Bacteria</taxon>
        <taxon>Bacillati</taxon>
        <taxon>Actinomycetota</taxon>
        <taxon>Actinomycetes</taxon>
        <taxon>Pseudonocardiales</taxon>
        <taxon>Pseudonocardiaceae</taxon>
        <taxon>Amycolatopsis</taxon>
    </lineage>
</organism>
<evidence type="ECO:0000259" key="2">
    <source>
        <dbReference type="Pfam" id="PF11716"/>
    </source>
</evidence>
<dbReference type="GO" id="GO:0046872">
    <property type="term" value="F:metal ion binding"/>
    <property type="evidence" value="ECO:0007669"/>
    <property type="project" value="InterPro"/>
</dbReference>
<dbReference type="AlphaFoldDB" id="A0A4Q7J211"/>
<dbReference type="EMBL" id="SFCC01000020">
    <property type="protein sequence ID" value="RZQ59974.1"/>
    <property type="molecule type" value="Genomic_DNA"/>
</dbReference>
<reference evidence="3 4" key="1">
    <citation type="submission" date="2019-02" db="EMBL/GenBank/DDBJ databases">
        <title>Draft genome sequence of Amycolatopsis sp. 8-3EHSu isolated from roots of Suaeda maritima.</title>
        <authorList>
            <person name="Duangmal K."/>
            <person name="Chantavorakit T."/>
        </authorList>
    </citation>
    <scope>NUCLEOTIDE SEQUENCE [LARGE SCALE GENOMIC DNA]</scope>
    <source>
        <strain evidence="3 4">8-3EHSu</strain>
    </source>
</reference>
<dbReference type="InterPro" id="IPR010872">
    <property type="entry name" value="MDMPI_C-term_domain"/>
</dbReference>
<dbReference type="GO" id="GO:0016853">
    <property type="term" value="F:isomerase activity"/>
    <property type="evidence" value="ECO:0007669"/>
    <property type="project" value="UniProtKB-KW"/>
</dbReference>
<dbReference type="SUPFAM" id="SSF109854">
    <property type="entry name" value="DinB/YfiT-like putative metalloenzymes"/>
    <property type="match status" value="1"/>
</dbReference>
<evidence type="ECO:0000259" key="1">
    <source>
        <dbReference type="Pfam" id="PF07398"/>
    </source>
</evidence>
<name>A0A4Q7J211_9PSEU</name>
<dbReference type="PANTHER" id="PTHR40758:SF1">
    <property type="entry name" value="CONSERVED PROTEIN"/>
    <property type="match status" value="1"/>
</dbReference>
<proteinExistence type="predicted"/>
<keyword evidence="3" id="KW-0670">Pyruvate</keyword>
<dbReference type="GO" id="GO:0005886">
    <property type="term" value="C:plasma membrane"/>
    <property type="evidence" value="ECO:0007669"/>
    <property type="project" value="TreeGrafter"/>
</dbReference>